<evidence type="ECO:0000313" key="3">
    <source>
        <dbReference type="Proteomes" id="UP000232722"/>
    </source>
</evidence>
<reference evidence="2 3" key="1">
    <citation type="submission" date="2016-04" db="EMBL/GenBank/DDBJ databases">
        <title>Genome analyses suggest a sexual origin of heterokaryosis in a supposedly ancient asexual fungus.</title>
        <authorList>
            <person name="Ropars J."/>
            <person name="Sedzielewska K."/>
            <person name="Noel J."/>
            <person name="Charron P."/>
            <person name="Farinelli L."/>
            <person name="Marton T."/>
            <person name="Kruger M."/>
            <person name="Pelin A."/>
            <person name="Brachmann A."/>
            <person name="Corradi N."/>
        </authorList>
    </citation>
    <scope>NUCLEOTIDE SEQUENCE [LARGE SCALE GENOMIC DNA]</scope>
    <source>
        <strain evidence="2 3">A5</strain>
    </source>
</reference>
<organism evidence="2 3">
    <name type="scientific">Rhizophagus irregularis</name>
    <dbReference type="NCBI Taxonomy" id="588596"/>
    <lineage>
        <taxon>Eukaryota</taxon>
        <taxon>Fungi</taxon>
        <taxon>Fungi incertae sedis</taxon>
        <taxon>Mucoromycota</taxon>
        <taxon>Glomeromycotina</taxon>
        <taxon>Glomeromycetes</taxon>
        <taxon>Glomerales</taxon>
        <taxon>Glomeraceae</taxon>
        <taxon>Rhizophagus</taxon>
    </lineage>
</organism>
<evidence type="ECO:0000313" key="2">
    <source>
        <dbReference type="EMBL" id="PKB92366.1"/>
    </source>
</evidence>
<feature type="non-terminal residue" evidence="2">
    <location>
        <position position="86"/>
    </location>
</feature>
<gene>
    <name evidence="2" type="ORF">RhiirA5_444984</name>
</gene>
<comment type="caution">
    <text evidence="2">The sequence shown here is derived from an EMBL/GenBank/DDBJ whole genome shotgun (WGS) entry which is preliminary data.</text>
</comment>
<dbReference type="Proteomes" id="UP000232722">
    <property type="component" value="Unassembled WGS sequence"/>
</dbReference>
<protein>
    <submittedName>
        <fullName evidence="2">Uncharacterized protein</fullName>
    </submittedName>
</protein>
<proteinExistence type="predicted"/>
<accession>A0A2N0NCS2</accession>
<dbReference type="AlphaFoldDB" id="A0A2N0NCS2"/>
<sequence>MHNQERTNRRTSRNPNHDNHYNNIQRRPQAIPHKNLYNWDEQPTAHINRPSPTPKGKQPEYSNASNEELIKKIAHLETIIKDLSSE</sequence>
<reference evidence="2 3" key="2">
    <citation type="submission" date="2017-09" db="EMBL/GenBank/DDBJ databases">
        <title>Extensive intraspecific genome diversity in a model arbuscular mycorrhizal fungus.</title>
        <authorList>
            <person name="Chen E.C."/>
            <person name="Morin E."/>
            <person name="Beaudet D."/>
            <person name="Noel J."/>
            <person name="Ndikumana S."/>
            <person name="Charron P."/>
            <person name="St-Onge C."/>
            <person name="Giorgi J."/>
            <person name="Grigoriev I.V."/>
            <person name="Roux C."/>
            <person name="Martin F.M."/>
            <person name="Corradi N."/>
        </authorList>
    </citation>
    <scope>NUCLEOTIDE SEQUENCE [LARGE SCALE GENOMIC DNA]</scope>
    <source>
        <strain evidence="2 3">A5</strain>
    </source>
</reference>
<name>A0A2N0NCS2_9GLOM</name>
<dbReference type="EMBL" id="LLXJ01011341">
    <property type="protein sequence ID" value="PKB92366.1"/>
    <property type="molecule type" value="Genomic_DNA"/>
</dbReference>
<feature type="region of interest" description="Disordered" evidence="1">
    <location>
        <begin position="1"/>
        <end position="66"/>
    </location>
</feature>
<evidence type="ECO:0000256" key="1">
    <source>
        <dbReference type="SAM" id="MobiDB-lite"/>
    </source>
</evidence>